<proteinExistence type="predicted"/>
<evidence type="ECO:0000256" key="1">
    <source>
        <dbReference type="SAM" id="MobiDB-lite"/>
    </source>
</evidence>
<name>A0ABW4GLN6_9ACTN</name>
<feature type="region of interest" description="Disordered" evidence="1">
    <location>
        <begin position="62"/>
        <end position="87"/>
    </location>
</feature>
<protein>
    <submittedName>
        <fullName evidence="2">Uncharacterized protein</fullName>
    </submittedName>
</protein>
<evidence type="ECO:0000313" key="2">
    <source>
        <dbReference type="EMBL" id="MFD1543677.1"/>
    </source>
</evidence>
<organism evidence="2 3">
    <name type="scientific">Nonomuraea guangzhouensis</name>
    <dbReference type="NCBI Taxonomy" id="1291555"/>
    <lineage>
        <taxon>Bacteria</taxon>
        <taxon>Bacillati</taxon>
        <taxon>Actinomycetota</taxon>
        <taxon>Actinomycetes</taxon>
        <taxon>Streptosporangiales</taxon>
        <taxon>Streptosporangiaceae</taxon>
        <taxon>Nonomuraea</taxon>
    </lineage>
</organism>
<sequence length="87" mass="9643">MISIKMSATQWLAFACRDLVRLVDEPAKLRHQKSARRQEPAVFTHAHYGVATPSAPVYVAGSELPTQQNPKGGLRGPHPWRDIPVTT</sequence>
<dbReference type="RefSeq" id="WP_219539325.1">
    <property type="nucleotide sequence ID" value="NZ_JAHKRM010000058.1"/>
</dbReference>
<gene>
    <name evidence="2" type="ORF">ACFSJ0_42000</name>
</gene>
<reference evidence="3" key="1">
    <citation type="journal article" date="2019" name="Int. J. Syst. Evol. Microbiol.">
        <title>The Global Catalogue of Microorganisms (GCM) 10K type strain sequencing project: providing services to taxonomists for standard genome sequencing and annotation.</title>
        <authorList>
            <consortium name="The Broad Institute Genomics Platform"/>
            <consortium name="The Broad Institute Genome Sequencing Center for Infectious Disease"/>
            <person name="Wu L."/>
            <person name="Ma J."/>
        </authorList>
    </citation>
    <scope>NUCLEOTIDE SEQUENCE [LARGE SCALE GENOMIC DNA]</scope>
    <source>
        <strain evidence="3">CGMCC 1.15399</strain>
    </source>
</reference>
<keyword evidence="3" id="KW-1185">Reference proteome</keyword>
<dbReference type="PROSITE" id="PS51257">
    <property type="entry name" value="PROKAR_LIPOPROTEIN"/>
    <property type="match status" value="1"/>
</dbReference>
<evidence type="ECO:0000313" key="3">
    <source>
        <dbReference type="Proteomes" id="UP001597097"/>
    </source>
</evidence>
<comment type="caution">
    <text evidence="2">The sequence shown here is derived from an EMBL/GenBank/DDBJ whole genome shotgun (WGS) entry which is preliminary data.</text>
</comment>
<dbReference type="EMBL" id="JBHUCM010000039">
    <property type="protein sequence ID" value="MFD1543677.1"/>
    <property type="molecule type" value="Genomic_DNA"/>
</dbReference>
<accession>A0ABW4GLN6</accession>
<dbReference type="Proteomes" id="UP001597097">
    <property type="component" value="Unassembled WGS sequence"/>
</dbReference>